<dbReference type="RefSeq" id="WP_075768005.1">
    <property type="nucleotide sequence ID" value="NZ_MJIL01000099.1"/>
</dbReference>
<accession>A0A1Q9G6P6</accession>
<keyword evidence="2" id="KW-1185">Reference proteome</keyword>
<comment type="caution">
    <text evidence="1">The sequence shown here is derived from an EMBL/GenBank/DDBJ whole genome shotgun (WGS) entry which is preliminary data.</text>
</comment>
<evidence type="ECO:0008006" key="3">
    <source>
        <dbReference type="Google" id="ProtNLM"/>
    </source>
</evidence>
<protein>
    <recommendedName>
        <fullName evidence="3">Lipoprotein</fullName>
    </recommendedName>
</protein>
<dbReference type="OrthoDB" id="5906340at2"/>
<organism evidence="1 2">
    <name type="scientific">Photobacterium proteolyticum</name>
    <dbReference type="NCBI Taxonomy" id="1903952"/>
    <lineage>
        <taxon>Bacteria</taxon>
        <taxon>Pseudomonadati</taxon>
        <taxon>Pseudomonadota</taxon>
        <taxon>Gammaproteobacteria</taxon>
        <taxon>Vibrionales</taxon>
        <taxon>Vibrionaceae</taxon>
        <taxon>Photobacterium</taxon>
    </lineage>
</organism>
<evidence type="ECO:0000313" key="1">
    <source>
        <dbReference type="EMBL" id="OLQ70005.1"/>
    </source>
</evidence>
<sequence>MSKTKLMIGLGILTTVGLVGCGGGGSDTTPTPTTAQSFSGNGIYINSNDFIVMAVDSKRTKNNLIVGDFNYGSVLIVDSATTSKNQMNTKGMTLADRNGFAYDPDQTMTASFVGSVGTLTAVIDNTNIVYSMDKASASLPLDQIVGTHTNPSDGSTWTVNADGSFSVNGMCTISGNLKRNGDLFNIDKATAVSCNDASLNGDYHGVLMTVSRNGTQYVAGILGNDTALLWGNAVKS</sequence>
<name>A0A1Q9G6P6_9GAMM</name>
<dbReference type="AlphaFoldDB" id="A0A1Q9G6P6"/>
<dbReference type="EMBL" id="MJIL01000099">
    <property type="protein sequence ID" value="OLQ70005.1"/>
    <property type="molecule type" value="Genomic_DNA"/>
</dbReference>
<dbReference type="Proteomes" id="UP000186905">
    <property type="component" value="Unassembled WGS sequence"/>
</dbReference>
<reference evidence="1 2" key="1">
    <citation type="submission" date="2016-09" db="EMBL/GenBank/DDBJ databases">
        <title>Photobacterium proteolyticum sp. nov. a protease producing bacterium isolated from ocean sediments of Laizhou Bay.</title>
        <authorList>
            <person name="Li Y."/>
        </authorList>
    </citation>
    <scope>NUCLEOTIDE SEQUENCE [LARGE SCALE GENOMIC DNA]</scope>
    <source>
        <strain evidence="1 2">13-12</strain>
    </source>
</reference>
<dbReference type="PROSITE" id="PS51257">
    <property type="entry name" value="PROKAR_LIPOPROTEIN"/>
    <property type="match status" value="1"/>
</dbReference>
<proteinExistence type="predicted"/>
<evidence type="ECO:0000313" key="2">
    <source>
        <dbReference type="Proteomes" id="UP000186905"/>
    </source>
</evidence>
<gene>
    <name evidence="1" type="ORF">BIT28_10700</name>
</gene>